<keyword evidence="4 12" id="KW-0808">Transferase</keyword>
<dbReference type="EMBL" id="RXHU01000002">
    <property type="protein sequence ID" value="RTE11805.1"/>
    <property type="molecule type" value="Genomic_DNA"/>
</dbReference>
<dbReference type="SUPFAM" id="SSF56024">
    <property type="entry name" value="Phospholipase D/nuclease"/>
    <property type="match status" value="2"/>
</dbReference>
<evidence type="ECO:0000259" key="14">
    <source>
        <dbReference type="PROSITE" id="PS50035"/>
    </source>
</evidence>
<dbReference type="InterPro" id="IPR025202">
    <property type="entry name" value="PLD-like_dom"/>
</dbReference>
<evidence type="ECO:0000256" key="8">
    <source>
        <dbReference type="ARBA" id="ARBA00023098"/>
    </source>
</evidence>
<name>A0A430JL82_9BACL</name>
<evidence type="ECO:0000256" key="6">
    <source>
        <dbReference type="ARBA" id="ARBA00022737"/>
    </source>
</evidence>
<dbReference type="CDD" id="cd09110">
    <property type="entry name" value="PLDc_CLS_1"/>
    <property type="match status" value="1"/>
</dbReference>
<feature type="active site" evidence="12">
    <location>
        <position position="391"/>
    </location>
</feature>
<evidence type="ECO:0000256" key="10">
    <source>
        <dbReference type="ARBA" id="ARBA00023209"/>
    </source>
</evidence>
<dbReference type="Pfam" id="PF13396">
    <property type="entry name" value="PLDc_N"/>
    <property type="match status" value="1"/>
</dbReference>
<keyword evidence="6" id="KW-0677">Repeat</keyword>
<dbReference type="PANTHER" id="PTHR21248:SF22">
    <property type="entry name" value="PHOSPHOLIPASE D"/>
    <property type="match status" value="1"/>
</dbReference>
<dbReference type="CDD" id="cd09112">
    <property type="entry name" value="PLDc_CLS_2"/>
    <property type="match status" value="1"/>
</dbReference>
<comment type="catalytic activity">
    <reaction evidence="12">
        <text>2 a 1,2-diacyl-sn-glycero-3-phospho-(1'-sn-glycerol) = a cardiolipin + glycerol</text>
        <dbReference type="Rhea" id="RHEA:31451"/>
        <dbReference type="ChEBI" id="CHEBI:17754"/>
        <dbReference type="ChEBI" id="CHEBI:62237"/>
        <dbReference type="ChEBI" id="CHEBI:64716"/>
    </reaction>
</comment>
<dbReference type="AlphaFoldDB" id="A0A430JL82"/>
<accession>A0A430JL82</accession>
<evidence type="ECO:0000256" key="3">
    <source>
        <dbReference type="ARBA" id="ARBA00022516"/>
    </source>
</evidence>
<organism evidence="15 16">
    <name type="scientific">Paenibacillus whitsoniae</name>
    <dbReference type="NCBI Taxonomy" id="2496558"/>
    <lineage>
        <taxon>Bacteria</taxon>
        <taxon>Bacillati</taxon>
        <taxon>Bacillota</taxon>
        <taxon>Bacilli</taxon>
        <taxon>Bacillales</taxon>
        <taxon>Paenibacillaceae</taxon>
        <taxon>Paenibacillus</taxon>
    </lineage>
</organism>
<dbReference type="Pfam" id="PF13091">
    <property type="entry name" value="PLDc_2"/>
    <property type="match status" value="2"/>
</dbReference>
<evidence type="ECO:0000256" key="4">
    <source>
        <dbReference type="ARBA" id="ARBA00022679"/>
    </source>
</evidence>
<evidence type="ECO:0000256" key="7">
    <source>
        <dbReference type="ARBA" id="ARBA00022989"/>
    </source>
</evidence>
<feature type="active site" evidence="12">
    <location>
        <position position="221"/>
    </location>
</feature>
<dbReference type="InterPro" id="IPR022924">
    <property type="entry name" value="Cardiolipin_synthase"/>
</dbReference>
<reference evidence="15 16" key="1">
    <citation type="submission" date="2018-12" db="EMBL/GenBank/DDBJ databases">
        <title>Bacillus ochoae sp. nov., Paenibacillus whitsoniae sp. nov., Paenibacillus spiritus sp. nov. Isolated from the Mars Exploration Rover during spacecraft assembly.</title>
        <authorList>
            <person name="Seuylemezian A."/>
            <person name="Vaishampayan P."/>
        </authorList>
    </citation>
    <scope>NUCLEOTIDE SEQUENCE [LARGE SCALE GENOMIC DNA]</scope>
    <source>
        <strain evidence="15 16">MER 54</strain>
    </source>
</reference>
<evidence type="ECO:0000313" key="15">
    <source>
        <dbReference type="EMBL" id="RTE11805.1"/>
    </source>
</evidence>
<dbReference type="GO" id="GO:0008808">
    <property type="term" value="F:cardiolipin synthase activity"/>
    <property type="evidence" value="ECO:0007669"/>
    <property type="project" value="UniProtKB-UniRule"/>
</dbReference>
<evidence type="ECO:0000256" key="11">
    <source>
        <dbReference type="ARBA" id="ARBA00023264"/>
    </source>
</evidence>
<dbReference type="Proteomes" id="UP000276128">
    <property type="component" value="Unassembled WGS sequence"/>
</dbReference>
<dbReference type="SMART" id="SM00155">
    <property type="entry name" value="PLDc"/>
    <property type="match status" value="2"/>
</dbReference>
<comment type="caution">
    <text evidence="12">Lacks conserved residue(s) required for the propagation of feature annotation.</text>
</comment>
<keyword evidence="10 12" id="KW-0594">Phospholipid biosynthesis</keyword>
<dbReference type="InterPro" id="IPR027379">
    <property type="entry name" value="CLS_N"/>
</dbReference>
<dbReference type="GO" id="GO:0032049">
    <property type="term" value="P:cardiolipin biosynthetic process"/>
    <property type="evidence" value="ECO:0007669"/>
    <property type="project" value="UniProtKB-UniRule"/>
</dbReference>
<protein>
    <recommendedName>
        <fullName evidence="12 13">Cardiolipin synthase</fullName>
        <shortName evidence="12">CL synthase</shortName>
        <ecNumber evidence="12 13">2.7.8.-</ecNumber>
    </recommendedName>
</protein>
<comment type="caution">
    <text evidence="15">The sequence shown here is derived from an EMBL/GenBank/DDBJ whole genome shotgun (WGS) entry which is preliminary data.</text>
</comment>
<keyword evidence="5 12" id="KW-0812">Transmembrane</keyword>
<evidence type="ECO:0000256" key="2">
    <source>
        <dbReference type="ARBA" id="ARBA00022475"/>
    </source>
</evidence>
<proteinExistence type="inferred from homology"/>
<keyword evidence="8 12" id="KW-0443">Lipid metabolism</keyword>
<evidence type="ECO:0000256" key="13">
    <source>
        <dbReference type="NCBIfam" id="TIGR04265"/>
    </source>
</evidence>
<feature type="active site" evidence="12">
    <location>
        <position position="393"/>
    </location>
</feature>
<dbReference type="PROSITE" id="PS50035">
    <property type="entry name" value="PLD"/>
    <property type="match status" value="2"/>
</dbReference>
<keyword evidence="7 12" id="KW-1133">Transmembrane helix</keyword>
<keyword evidence="9 12" id="KW-0472">Membrane</keyword>
<evidence type="ECO:0000256" key="9">
    <source>
        <dbReference type="ARBA" id="ARBA00023136"/>
    </source>
</evidence>
<comment type="similarity">
    <text evidence="12">Belongs to the phospholipase D family. Cardiolipin synthase subfamily.</text>
</comment>
<dbReference type="HAMAP" id="MF_01916">
    <property type="entry name" value="Cardiolipin_synth_Cls"/>
    <property type="match status" value="1"/>
</dbReference>
<keyword evidence="11 12" id="KW-1208">Phospholipid metabolism</keyword>
<evidence type="ECO:0000256" key="12">
    <source>
        <dbReference type="HAMAP-Rule" id="MF_01916"/>
    </source>
</evidence>
<dbReference type="InterPro" id="IPR030874">
    <property type="entry name" value="Cardiolipin_synth_Firmi"/>
</dbReference>
<dbReference type="PANTHER" id="PTHR21248">
    <property type="entry name" value="CARDIOLIPIN SYNTHASE"/>
    <property type="match status" value="1"/>
</dbReference>
<evidence type="ECO:0000313" key="16">
    <source>
        <dbReference type="Proteomes" id="UP000276128"/>
    </source>
</evidence>
<gene>
    <name evidence="15" type="primary">cls</name>
    <name evidence="15" type="ORF">EJQ19_00155</name>
</gene>
<dbReference type="OrthoDB" id="9762009at2"/>
<feature type="active site" evidence="12">
    <location>
        <position position="216"/>
    </location>
</feature>
<dbReference type="FunFam" id="3.30.870.10:FF:000014">
    <property type="entry name" value="Cardiolipin synthase"/>
    <property type="match status" value="1"/>
</dbReference>
<feature type="active site" evidence="12">
    <location>
        <position position="398"/>
    </location>
</feature>
<sequence length="471" mass="53408">MFDWISAINIVFALIVVFLERRQASITWAWLLVLIFFPVLGILLYIFLGQSLTRRKIYKLKKSTRLRLQIRRQQSLLSQQEVLAASKLHHDQLQLIRLNLQGNGALLTRDNDVTLLEDGAAKFDKLFQHIAEAKSHIHLLYYKFSRDALGRQLLEALTEKARQGVKVRVIYDSLGTSSTAKRFFRPLRKAGGETASFFPPVVPWINFRMNFRNHRKIAIIDGRVGFIGGFNIGVEYLGQNPDFGYWRDTHLMLAGGSVLQLQHQFVLDWSIAAKRSIQQEPGLFPDEPGLGSTAVQIVASGPDSDVLHIRNALTKMIYAARKSIYIQTPYFVPDESMLTALKIAAASGVDVRIMVPYKSDHRLVQLATKSYLAEVVESGATGYLYRNGFLHAKTVVIDGRMASVGTANLDNRSFSLNFEVTAILYSEVKSRELERSFGRDEEASVPFNQIYRRSWWLRLCESAARLLSPIL</sequence>
<keyword evidence="3 12" id="KW-0444">Lipid biosynthesis</keyword>
<dbReference type="NCBIfam" id="TIGR04265">
    <property type="entry name" value="bac_cardiolipin"/>
    <property type="match status" value="1"/>
</dbReference>
<dbReference type="InterPro" id="IPR001736">
    <property type="entry name" value="PLipase_D/transphosphatidylase"/>
</dbReference>
<keyword evidence="2 12" id="KW-1003">Cell membrane</keyword>
<dbReference type="Gene3D" id="3.30.870.10">
    <property type="entry name" value="Endonuclease Chain A"/>
    <property type="match status" value="2"/>
</dbReference>
<evidence type="ECO:0000256" key="1">
    <source>
        <dbReference type="ARBA" id="ARBA00004651"/>
    </source>
</evidence>
<evidence type="ECO:0000256" key="5">
    <source>
        <dbReference type="ARBA" id="ARBA00022692"/>
    </source>
</evidence>
<keyword evidence="16" id="KW-1185">Reference proteome</keyword>
<feature type="domain" description="PLD phosphodiesterase" evidence="14">
    <location>
        <begin position="386"/>
        <end position="413"/>
    </location>
</feature>
<comment type="function">
    <text evidence="12">Catalyzes the reversible phosphatidyl group transfer from one phosphatidylglycerol molecule to another to form cardiolipin (CL) (diphosphatidylglycerol) and glycerol.</text>
</comment>
<feature type="domain" description="PLD phosphodiesterase" evidence="14">
    <location>
        <begin position="209"/>
        <end position="236"/>
    </location>
</feature>
<feature type="transmembrane region" description="Helical" evidence="12">
    <location>
        <begin position="28"/>
        <end position="48"/>
    </location>
</feature>
<feature type="active site" evidence="12">
    <location>
        <position position="214"/>
    </location>
</feature>
<dbReference type="GO" id="GO:0005886">
    <property type="term" value="C:plasma membrane"/>
    <property type="evidence" value="ECO:0007669"/>
    <property type="project" value="UniProtKB-SubCell"/>
</dbReference>
<comment type="subcellular location">
    <subcellularLocation>
        <location evidence="1 12">Cell membrane</location>
        <topology evidence="1 12">Multi-pass membrane protein</topology>
    </subcellularLocation>
</comment>
<dbReference type="EC" id="2.7.8.-" evidence="12 13"/>